<dbReference type="RefSeq" id="WP_058316536.1">
    <property type="nucleotide sequence ID" value="NZ_CYTO01000024.1"/>
</dbReference>
<evidence type="ECO:0000313" key="3">
    <source>
        <dbReference type="Proteomes" id="UP000051184"/>
    </source>
</evidence>
<dbReference type="Proteomes" id="UP000051184">
    <property type="component" value="Unassembled WGS sequence"/>
</dbReference>
<keyword evidence="3" id="KW-1185">Reference proteome</keyword>
<dbReference type="AlphaFoldDB" id="A0A0P1IVM6"/>
<dbReference type="SUPFAM" id="SSF53448">
    <property type="entry name" value="Nucleotide-diphospho-sugar transferases"/>
    <property type="match status" value="1"/>
</dbReference>
<dbReference type="InterPro" id="IPR029044">
    <property type="entry name" value="Nucleotide-diphossugar_trans"/>
</dbReference>
<organism evidence="2 3">
    <name type="scientific">Cognatishimia activa</name>
    <dbReference type="NCBI Taxonomy" id="1715691"/>
    <lineage>
        <taxon>Bacteria</taxon>
        <taxon>Pseudomonadati</taxon>
        <taxon>Pseudomonadota</taxon>
        <taxon>Alphaproteobacteria</taxon>
        <taxon>Rhodobacterales</taxon>
        <taxon>Paracoccaceae</taxon>
        <taxon>Cognatishimia</taxon>
    </lineage>
</organism>
<dbReference type="Pfam" id="PF00535">
    <property type="entry name" value="Glycos_transf_2"/>
    <property type="match status" value="1"/>
</dbReference>
<feature type="domain" description="Glycosyltransferase 2-like" evidence="1">
    <location>
        <begin position="12"/>
        <end position="149"/>
    </location>
</feature>
<dbReference type="InterPro" id="IPR001173">
    <property type="entry name" value="Glyco_trans_2-like"/>
</dbReference>
<evidence type="ECO:0000259" key="1">
    <source>
        <dbReference type="Pfam" id="PF00535"/>
    </source>
</evidence>
<reference evidence="3" key="1">
    <citation type="submission" date="2015-09" db="EMBL/GenBank/DDBJ databases">
        <authorList>
            <person name="Rodrigo-Torres Lidia"/>
            <person name="Arahal R.David."/>
        </authorList>
    </citation>
    <scope>NUCLEOTIDE SEQUENCE [LARGE SCALE GENOMIC DNA]</scope>
    <source>
        <strain evidence="3">CECT 5114</strain>
    </source>
</reference>
<dbReference type="CDD" id="cd00761">
    <property type="entry name" value="Glyco_tranf_GTA_type"/>
    <property type="match status" value="1"/>
</dbReference>
<sequence>MDYIQNHIVIGICTFRRAHIVDTIEAVGKINVPADVTVSILVADNDGSASAKFAVENAKSEFPVTYIHAPERNISIARNAILDKVRRDAMSYLVFIDDDEVVTPDWLIALWERHKQSGEGVVVGPVQADYLDTAPDWLRSQSLHDTYPDVDEFGNGHTGYTCNVLLDLQNSKLSGLRFDLQRGRSGGEDSAFFSAYQTRGGRIAFAKNALVCETVPENRASFRWLATRRFRMGQTHGQLISEGQGLLKRITKASVAGAKTSFCAISALLTVVSPARRNKALIRGAMHLGVLSGCLGQNAITLYGADDAATGTKKV</sequence>
<accession>A0A0P1IVM6</accession>
<dbReference type="Gene3D" id="3.90.550.10">
    <property type="entry name" value="Spore Coat Polysaccharide Biosynthesis Protein SpsA, Chain A"/>
    <property type="match status" value="1"/>
</dbReference>
<dbReference type="EMBL" id="CYUE01000025">
    <property type="protein sequence ID" value="CUK27623.1"/>
    <property type="molecule type" value="Genomic_DNA"/>
</dbReference>
<dbReference type="GO" id="GO:0016740">
    <property type="term" value="F:transferase activity"/>
    <property type="evidence" value="ECO:0007669"/>
    <property type="project" value="UniProtKB-KW"/>
</dbReference>
<gene>
    <name evidence="2" type="ORF">TA5114_03451</name>
</gene>
<keyword evidence="2" id="KW-0808">Transferase</keyword>
<evidence type="ECO:0000313" key="2">
    <source>
        <dbReference type="EMBL" id="CUK27623.1"/>
    </source>
</evidence>
<name>A0A0P1IVM6_9RHOB</name>
<proteinExistence type="predicted"/>
<protein>
    <submittedName>
        <fullName evidence="2">Glycosyl transferase family 2</fullName>
    </submittedName>
</protein>
<dbReference type="STRING" id="1715691.TA5113_02589"/>